<accession>A0A3R7I608</accession>
<dbReference type="InterPro" id="IPR002018">
    <property type="entry name" value="CarbesteraseB"/>
</dbReference>
<gene>
    <name evidence="5" type="ORF">BCY88_38225</name>
</gene>
<proteinExistence type="inferred from homology"/>
<dbReference type="OrthoDB" id="9775851at2"/>
<sequence length="480" mass="51735">MKNSSNQPAPVVETHSGKVRGHLSDGVEIWLGVPYGAATGELGPFAEVEPAPAWDGTLDCSGLPAVFTQPQSRLVAVMGPAIDAYPQSAQAFTVNVFAPPNAQGLPVLVFVHGGGFSSGGGTRWYDGSTLARDANIVVVTVNYRLGIWGNLYAPGAPSNNTVRDVLAALRWVASNIKAFGGDAANVTLSGQSAGALLTRLLTLCDDAKGLFRRAIMLSCPGRLGAVPDDVGDATRHVMQILGVSDVAALAREPSARILEAVATATRERTAPGSVAPLFRPYADGELLHDWIDDLDNCAGLAHCREIMVGFTREEFTSFLWQQAESINCTPESVLGWYRHAHGDDATLRYRQAALRRTGATPYTQWVDALSEEIFGLPAMAIASDYAGHGQAFAYRFDLQTRQPYLHAPHCLELPFFFNNLADWFDAPMLEGFSRDELQPLASRFSASVTNFVRTGQPGIAGWRAFSGTEPFLMSFDRDSV</sequence>
<dbReference type="AlphaFoldDB" id="A0A3R7I608"/>
<dbReference type="PROSITE" id="PS00122">
    <property type="entry name" value="CARBOXYLESTERASE_B_1"/>
    <property type="match status" value="1"/>
</dbReference>
<dbReference type="Proteomes" id="UP000283709">
    <property type="component" value="Unassembled WGS sequence"/>
</dbReference>
<evidence type="ECO:0000313" key="6">
    <source>
        <dbReference type="Proteomes" id="UP000283709"/>
    </source>
</evidence>
<feature type="domain" description="Carboxylesterase type B" evidence="4">
    <location>
        <begin position="9"/>
        <end position="477"/>
    </location>
</feature>
<comment type="caution">
    <text evidence="5">The sequence shown here is derived from an EMBL/GenBank/DDBJ whole genome shotgun (WGS) entry which is preliminary data.</text>
</comment>
<evidence type="ECO:0000259" key="4">
    <source>
        <dbReference type="Pfam" id="PF00135"/>
    </source>
</evidence>
<evidence type="ECO:0000256" key="3">
    <source>
        <dbReference type="RuleBase" id="RU361235"/>
    </source>
</evidence>
<dbReference type="InterPro" id="IPR050309">
    <property type="entry name" value="Type-B_Carboxylest/Lipase"/>
</dbReference>
<evidence type="ECO:0000256" key="1">
    <source>
        <dbReference type="ARBA" id="ARBA00005964"/>
    </source>
</evidence>
<organism evidence="5 6">
    <name type="scientific">Paraburkholderia fungorum</name>
    <dbReference type="NCBI Taxonomy" id="134537"/>
    <lineage>
        <taxon>Bacteria</taxon>
        <taxon>Pseudomonadati</taxon>
        <taxon>Pseudomonadota</taxon>
        <taxon>Betaproteobacteria</taxon>
        <taxon>Burkholderiales</taxon>
        <taxon>Burkholderiaceae</taxon>
        <taxon>Paraburkholderia</taxon>
    </lineage>
</organism>
<dbReference type="InterPro" id="IPR019826">
    <property type="entry name" value="Carboxylesterase_B_AS"/>
</dbReference>
<evidence type="ECO:0000256" key="2">
    <source>
        <dbReference type="ARBA" id="ARBA00022801"/>
    </source>
</evidence>
<dbReference type="Pfam" id="PF00135">
    <property type="entry name" value="COesterase"/>
    <property type="match status" value="1"/>
</dbReference>
<keyword evidence="2 3" id="KW-0378">Hydrolase</keyword>
<dbReference type="RefSeq" id="WP_120348422.1">
    <property type="nucleotide sequence ID" value="NZ_MCAS01000052.1"/>
</dbReference>
<dbReference type="InterPro" id="IPR029058">
    <property type="entry name" value="AB_hydrolase_fold"/>
</dbReference>
<protein>
    <recommendedName>
        <fullName evidence="3">Carboxylic ester hydrolase</fullName>
        <ecNumber evidence="3">3.1.1.-</ecNumber>
    </recommendedName>
</protein>
<evidence type="ECO:0000313" key="5">
    <source>
        <dbReference type="EMBL" id="RKF34439.1"/>
    </source>
</evidence>
<name>A0A3R7I608_9BURK</name>
<dbReference type="GO" id="GO:0016787">
    <property type="term" value="F:hydrolase activity"/>
    <property type="evidence" value="ECO:0007669"/>
    <property type="project" value="UniProtKB-KW"/>
</dbReference>
<dbReference type="EC" id="3.1.1.-" evidence="3"/>
<dbReference type="Gene3D" id="3.40.50.1820">
    <property type="entry name" value="alpha/beta hydrolase"/>
    <property type="match status" value="1"/>
</dbReference>
<dbReference type="SUPFAM" id="SSF53474">
    <property type="entry name" value="alpha/beta-Hydrolases"/>
    <property type="match status" value="1"/>
</dbReference>
<comment type="similarity">
    <text evidence="1 3">Belongs to the type-B carboxylesterase/lipase family.</text>
</comment>
<dbReference type="EMBL" id="MCAS01000052">
    <property type="protein sequence ID" value="RKF34439.1"/>
    <property type="molecule type" value="Genomic_DNA"/>
</dbReference>
<dbReference type="PANTHER" id="PTHR11559">
    <property type="entry name" value="CARBOXYLESTERASE"/>
    <property type="match status" value="1"/>
</dbReference>
<reference evidence="5 6" key="1">
    <citation type="submission" date="2016-07" db="EMBL/GenBank/DDBJ databases">
        <title>Genome analysis of Burkholderia fungorum ES3-20.</title>
        <authorList>
            <person name="Xu D."/>
            <person name="Yao R."/>
            <person name="Zheng S."/>
        </authorList>
    </citation>
    <scope>NUCLEOTIDE SEQUENCE [LARGE SCALE GENOMIC DNA]</scope>
    <source>
        <strain evidence="5 6">ES3-20</strain>
    </source>
</reference>